<dbReference type="InterPro" id="IPR036259">
    <property type="entry name" value="MFS_trans_sf"/>
</dbReference>
<feature type="transmembrane region" description="Helical" evidence="5">
    <location>
        <begin position="436"/>
        <end position="455"/>
    </location>
</feature>
<dbReference type="PANTHER" id="PTHR48021">
    <property type="match status" value="1"/>
</dbReference>
<dbReference type="InParanoid" id="A0A0N0PED5"/>
<dbReference type="InterPro" id="IPR050549">
    <property type="entry name" value="MFS_Trehalose_Transporter"/>
</dbReference>
<dbReference type="GO" id="GO:0016020">
    <property type="term" value="C:membrane"/>
    <property type="evidence" value="ECO:0007669"/>
    <property type="project" value="UniProtKB-SubCell"/>
</dbReference>
<protein>
    <submittedName>
        <fullName evidence="6">Facilitated trehalose transporter Tret1</fullName>
    </submittedName>
</protein>
<evidence type="ECO:0000256" key="4">
    <source>
        <dbReference type="ARBA" id="ARBA00023136"/>
    </source>
</evidence>
<evidence type="ECO:0000313" key="7">
    <source>
        <dbReference type="Proteomes" id="UP000053240"/>
    </source>
</evidence>
<evidence type="ECO:0000256" key="5">
    <source>
        <dbReference type="SAM" id="Phobius"/>
    </source>
</evidence>
<dbReference type="Pfam" id="PF00083">
    <property type="entry name" value="Sugar_tr"/>
    <property type="match status" value="3"/>
</dbReference>
<dbReference type="InterPro" id="IPR005828">
    <property type="entry name" value="MFS_sugar_transport-like"/>
</dbReference>
<comment type="subcellular location">
    <subcellularLocation>
        <location evidence="1">Membrane</location>
    </subcellularLocation>
</comment>
<name>A0A0N0PED5_PAPMA</name>
<dbReference type="GO" id="GO:0022857">
    <property type="term" value="F:transmembrane transporter activity"/>
    <property type="evidence" value="ECO:0007669"/>
    <property type="project" value="InterPro"/>
</dbReference>
<dbReference type="PANTHER" id="PTHR48021:SF1">
    <property type="entry name" value="GH07001P-RELATED"/>
    <property type="match status" value="1"/>
</dbReference>
<feature type="transmembrane region" description="Helical" evidence="5">
    <location>
        <begin position="58"/>
        <end position="79"/>
    </location>
</feature>
<evidence type="ECO:0000313" key="6">
    <source>
        <dbReference type="EMBL" id="KPJ19751.1"/>
    </source>
</evidence>
<evidence type="ECO:0000256" key="1">
    <source>
        <dbReference type="ARBA" id="ARBA00004370"/>
    </source>
</evidence>
<organism evidence="6 7">
    <name type="scientific">Papilio machaon</name>
    <name type="common">Old World swallowtail butterfly</name>
    <dbReference type="NCBI Taxonomy" id="76193"/>
    <lineage>
        <taxon>Eukaryota</taxon>
        <taxon>Metazoa</taxon>
        <taxon>Ecdysozoa</taxon>
        <taxon>Arthropoda</taxon>
        <taxon>Hexapoda</taxon>
        <taxon>Insecta</taxon>
        <taxon>Pterygota</taxon>
        <taxon>Neoptera</taxon>
        <taxon>Endopterygota</taxon>
        <taxon>Lepidoptera</taxon>
        <taxon>Glossata</taxon>
        <taxon>Ditrysia</taxon>
        <taxon>Papilionoidea</taxon>
        <taxon>Papilionidae</taxon>
        <taxon>Papilioninae</taxon>
        <taxon>Papilio</taxon>
    </lineage>
</organism>
<accession>A0A0N0PED5</accession>
<proteinExistence type="predicted"/>
<dbReference type="SUPFAM" id="SSF103473">
    <property type="entry name" value="MFS general substrate transporter"/>
    <property type="match status" value="1"/>
</dbReference>
<feature type="transmembrane region" description="Helical" evidence="5">
    <location>
        <begin position="85"/>
        <end position="103"/>
    </location>
</feature>
<gene>
    <name evidence="6" type="ORF">RR48_04723</name>
</gene>
<reference evidence="6 7" key="1">
    <citation type="journal article" date="2015" name="Nat. Commun.">
        <title>Outbred genome sequencing and CRISPR/Cas9 gene editing in butterflies.</title>
        <authorList>
            <person name="Li X."/>
            <person name="Fan D."/>
            <person name="Zhang W."/>
            <person name="Liu G."/>
            <person name="Zhang L."/>
            <person name="Zhao L."/>
            <person name="Fang X."/>
            <person name="Chen L."/>
            <person name="Dong Y."/>
            <person name="Chen Y."/>
            <person name="Ding Y."/>
            <person name="Zhao R."/>
            <person name="Feng M."/>
            <person name="Zhu Y."/>
            <person name="Feng Y."/>
            <person name="Jiang X."/>
            <person name="Zhu D."/>
            <person name="Xiang H."/>
            <person name="Feng X."/>
            <person name="Li S."/>
            <person name="Wang J."/>
            <person name="Zhang G."/>
            <person name="Kronforst M.R."/>
            <person name="Wang W."/>
        </authorList>
    </citation>
    <scope>NUCLEOTIDE SEQUENCE [LARGE SCALE GENOMIC DNA]</scope>
    <source>
        <strain evidence="6">Ya'a_city_454_Pm</strain>
        <tissue evidence="6">Whole body</tissue>
    </source>
</reference>
<feature type="transmembrane region" description="Helical" evidence="5">
    <location>
        <begin position="404"/>
        <end position="424"/>
    </location>
</feature>
<keyword evidence="4 5" id="KW-0472">Membrane</keyword>
<sequence>MVVTNNYSPQISWLLVSFFYTVEVVLTSVVLSGFCCCATLAVPIYVNEICQDSIRGSMCSGAMVFYGLGMLISYLMGGYMSYDAMNYACLAITILGVLLLLLLKDSPTYLMSKGREKEAAQAIAFYRGTKVKSKIVEEELQALKMSLNPVLDDDVVTPEEEKLNADLKERPKESMWSFLSKEVTVNTSCVVCVDSAVYDVYIPRSDEKSRSTRRALFVLIVLYTTSIFQGLTVIQVYAEPLFAEAIPTMSPTICSVIFAVVMVVAGFIAAYLVETAGRRFRADLHTLSVTTYLVAGAATQSASWPLTQEIARVACPVSLLLVASARSRPKGYRLIRFPRSLMLYATFGSGICCIVLGTQIHLHWGPHWLTACFIYVYGVVYSCGAGTVPFVMGAEIFLPEIRSFASMISIEWSIICGFVVLFLFNPIVSAIGLGPIFYFFAAVCFISTIFCYFYLPETKGLTVDAIQLLFAKPKRRNIIP</sequence>
<keyword evidence="2 5" id="KW-0812">Transmembrane</keyword>
<evidence type="ECO:0000256" key="3">
    <source>
        <dbReference type="ARBA" id="ARBA00022989"/>
    </source>
</evidence>
<feature type="transmembrane region" description="Helical" evidence="5">
    <location>
        <begin position="20"/>
        <end position="46"/>
    </location>
</feature>
<feature type="transmembrane region" description="Helical" evidence="5">
    <location>
        <begin position="368"/>
        <end position="392"/>
    </location>
</feature>
<feature type="transmembrane region" description="Helical" evidence="5">
    <location>
        <begin position="341"/>
        <end position="362"/>
    </location>
</feature>
<evidence type="ECO:0000256" key="2">
    <source>
        <dbReference type="ARBA" id="ARBA00022692"/>
    </source>
</evidence>
<dbReference type="Proteomes" id="UP000053240">
    <property type="component" value="Unassembled WGS sequence"/>
</dbReference>
<keyword evidence="7" id="KW-1185">Reference proteome</keyword>
<dbReference type="AlphaFoldDB" id="A0A0N0PED5"/>
<feature type="transmembrane region" description="Helical" evidence="5">
    <location>
        <begin position="250"/>
        <end position="272"/>
    </location>
</feature>
<keyword evidence="3 5" id="KW-1133">Transmembrane helix</keyword>
<feature type="transmembrane region" description="Helical" evidence="5">
    <location>
        <begin position="215"/>
        <end position="238"/>
    </location>
</feature>
<dbReference type="Gene3D" id="1.20.1250.20">
    <property type="entry name" value="MFS general substrate transporter like domains"/>
    <property type="match status" value="1"/>
</dbReference>
<dbReference type="EMBL" id="KQ459838">
    <property type="protein sequence ID" value="KPJ19751.1"/>
    <property type="molecule type" value="Genomic_DNA"/>
</dbReference>